<name>A0A1U7NLI7_9FIRM</name>
<proteinExistence type="predicted"/>
<comment type="caution">
    <text evidence="2">The sequence shown here is derived from an EMBL/GenBank/DDBJ whole genome shotgun (WGS) entry which is preliminary data.</text>
</comment>
<keyword evidence="1" id="KW-0812">Transmembrane</keyword>
<dbReference type="OrthoDB" id="1654752at2"/>
<evidence type="ECO:0008006" key="4">
    <source>
        <dbReference type="Google" id="ProtNLM"/>
    </source>
</evidence>
<evidence type="ECO:0000313" key="3">
    <source>
        <dbReference type="Proteomes" id="UP000186705"/>
    </source>
</evidence>
<dbReference type="RefSeq" id="WP_076341757.1">
    <property type="nucleotide sequence ID" value="NZ_CAMNTW010000020.1"/>
</dbReference>
<gene>
    <name evidence="2" type="ORF">BO225_08075</name>
</gene>
<dbReference type="GeneID" id="78275895"/>
<keyword evidence="1" id="KW-1133">Transmembrane helix</keyword>
<evidence type="ECO:0000313" key="2">
    <source>
        <dbReference type="EMBL" id="OLU45593.1"/>
    </source>
</evidence>
<dbReference type="Proteomes" id="UP000186705">
    <property type="component" value="Unassembled WGS sequence"/>
</dbReference>
<sequence length="133" mass="15083">MHEELNHLVSTFAGLSIDFLELISIGIILYTTFLAFFKLLKHDPNARVYLLHGQSIGLTFKLGSEILRTVTARNMDELLQIGMIIVIKAAMTWLIHWELKGIEHEQSAMSASKKTLGEVIHSKMKEHDEAPKQ</sequence>
<organism evidence="2 3">
    <name type="scientific">Dubosiella newyorkensis</name>
    <dbReference type="NCBI Taxonomy" id="1862672"/>
    <lineage>
        <taxon>Bacteria</taxon>
        <taxon>Bacillati</taxon>
        <taxon>Bacillota</taxon>
        <taxon>Erysipelotrichia</taxon>
        <taxon>Erysipelotrichales</taxon>
        <taxon>Erysipelotrichaceae</taxon>
        <taxon>Dubosiella</taxon>
    </lineage>
</organism>
<dbReference type="InterPro" id="IPR012427">
    <property type="entry name" value="DUF1622"/>
</dbReference>
<dbReference type="STRING" id="1862672.BO225_08075"/>
<accession>A0A1U7NLI7</accession>
<evidence type="ECO:0000256" key="1">
    <source>
        <dbReference type="SAM" id="Phobius"/>
    </source>
</evidence>
<keyword evidence="3" id="KW-1185">Reference proteome</keyword>
<dbReference type="EMBL" id="MPKA01000083">
    <property type="protein sequence ID" value="OLU45593.1"/>
    <property type="molecule type" value="Genomic_DNA"/>
</dbReference>
<dbReference type="AlphaFoldDB" id="A0A1U7NLI7"/>
<keyword evidence="1" id="KW-0472">Membrane</keyword>
<feature type="transmembrane region" description="Helical" evidence="1">
    <location>
        <begin position="12"/>
        <end position="37"/>
    </location>
</feature>
<feature type="transmembrane region" description="Helical" evidence="1">
    <location>
        <begin position="78"/>
        <end position="97"/>
    </location>
</feature>
<dbReference type="Pfam" id="PF07784">
    <property type="entry name" value="DUF1622"/>
    <property type="match status" value="1"/>
</dbReference>
<reference evidence="2 3" key="1">
    <citation type="submission" date="2016-11" db="EMBL/GenBank/DDBJ databases">
        <title>Description of two novel members of the family Erysipelotrichaceae: Ileibacterium lipovorans gen. nov., sp. nov. and Dubosiella newyorkensis, gen. nov., sp. nov.</title>
        <authorList>
            <person name="Cox L.M."/>
            <person name="Sohn J."/>
            <person name="Tyrrell K.L."/>
            <person name="Citron D.M."/>
            <person name="Lawson P.A."/>
            <person name="Patel N.B."/>
            <person name="Iizumi T."/>
            <person name="Perez-Perez G.I."/>
            <person name="Goldstein E.J."/>
            <person name="Blaser M.J."/>
        </authorList>
    </citation>
    <scope>NUCLEOTIDE SEQUENCE [LARGE SCALE GENOMIC DNA]</scope>
    <source>
        <strain evidence="2 3">NYU-BL-A4</strain>
    </source>
</reference>
<protein>
    <recommendedName>
        <fullName evidence="4">DUF1622 domain-containing protein</fullName>
    </recommendedName>
</protein>